<dbReference type="Pfam" id="PF02945">
    <property type="entry name" value="Endonuclease_7"/>
    <property type="match status" value="1"/>
</dbReference>
<dbReference type="AlphaFoldDB" id="A0A8J3PGL4"/>
<comment type="caution">
    <text evidence="1">The sequence shown here is derived from an EMBL/GenBank/DDBJ whole genome shotgun (WGS) entry which is preliminary data.</text>
</comment>
<sequence>MPRQSSLFIGPESRECGTCREVKPYAQFSPRGEKDGTALYKSKCKPCCATGARDWYSRHTERGLTNRRRLQIMAAYGLTPADYDCMLAEQNGVCAICQQPETTVDPRSKRPYVRLPVDHDHATGRVRGLLCHRCNRAIGLLKDDIDLLKAAAAYLERNRT</sequence>
<gene>
    <name evidence="1" type="ORF">Cme02nite_38150</name>
</gene>
<dbReference type="SUPFAM" id="SSF54060">
    <property type="entry name" value="His-Me finger endonucleases"/>
    <property type="match status" value="1"/>
</dbReference>
<dbReference type="RefSeq" id="WP_239086412.1">
    <property type="nucleotide sequence ID" value="NZ_BAAATT010000005.1"/>
</dbReference>
<dbReference type="Proteomes" id="UP000660339">
    <property type="component" value="Unassembled WGS sequence"/>
</dbReference>
<dbReference type="InterPro" id="IPR044925">
    <property type="entry name" value="His-Me_finger_sf"/>
</dbReference>
<evidence type="ECO:0000313" key="2">
    <source>
        <dbReference type="Proteomes" id="UP000660339"/>
    </source>
</evidence>
<evidence type="ECO:0000313" key="1">
    <source>
        <dbReference type="EMBL" id="GIG15483.1"/>
    </source>
</evidence>
<name>A0A8J3PGL4_9ACTN</name>
<keyword evidence="2" id="KW-1185">Reference proteome</keyword>
<dbReference type="Gene3D" id="3.40.1800.10">
    <property type="entry name" value="His-Me finger endonucleases"/>
    <property type="match status" value="1"/>
</dbReference>
<dbReference type="InterPro" id="IPR004211">
    <property type="entry name" value="Endonuclease_7"/>
</dbReference>
<accession>A0A8J3PGL4</accession>
<evidence type="ECO:0008006" key="3">
    <source>
        <dbReference type="Google" id="ProtNLM"/>
    </source>
</evidence>
<dbReference type="InterPro" id="IPR038563">
    <property type="entry name" value="Endonuclease_7_sf"/>
</dbReference>
<protein>
    <recommendedName>
        <fullName evidence="3">Recombination endonuclease VII</fullName>
    </recommendedName>
</protein>
<reference evidence="1" key="1">
    <citation type="submission" date="2021-01" db="EMBL/GenBank/DDBJ databases">
        <title>Whole genome shotgun sequence of Catellatospora methionotrophica NBRC 14553.</title>
        <authorList>
            <person name="Komaki H."/>
            <person name="Tamura T."/>
        </authorList>
    </citation>
    <scope>NUCLEOTIDE SEQUENCE</scope>
    <source>
        <strain evidence="1">NBRC 14553</strain>
    </source>
</reference>
<proteinExistence type="predicted"/>
<organism evidence="1 2">
    <name type="scientific">Catellatospora methionotrophica</name>
    <dbReference type="NCBI Taxonomy" id="121620"/>
    <lineage>
        <taxon>Bacteria</taxon>
        <taxon>Bacillati</taxon>
        <taxon>Actinomycetota</taxon>
        <taxon>Actinomycetes</taxon>
        <taxon>Micromonosporales</taxon>
        <taxon>Micromonosporaceae</taxon>
        <taxon>Catellatospora</taxon>
    </lineage>
</organism>
<dbReference type="EMBL" id="BONJ01000020">
    <property type="protein sequence ID" value="GIG15483.1"/>
    <property type="molecule type" value="Genomic_DNA"/>
</dbReference>